<reference evidence="1" key="1">
    <citation type="submission" date="2021-01" db="EMBL/GenBank/DDBJ databases">
        <authorList>
            <person name="Kaushik A."/>
        </authorList>
    </citation>
    <scope>NUCLEOTIDE SEQUENCE</scope>
    <source>
        <strain evidence="1">AG1-1C</strain>
    </source>
</reference>
<name>A0A8H2WKA5_9AGAM</name>
<dbReference type="Proteomes" id="UP000663846">
    <property type="component" value="Unassembled WGS sequence"/>
</dbReference>
<accession>A0A8H2WKA5</accession>
<evidence type="ECO:0000313" key="2">
    <source>
        <dbReference type="Proteomes" id="UP000663846"/>
    </source>
</evidence>
<comment type="caution">
    <text evidence="1">The sequence shown here is derived from an EMBL/GenBank/DDBJ whole genome shotgun (WGS) entry which is preliminary data.</text>
</comment>
<evidence type="ECO:0000313" key="1">
    <source>
        <dbReference type="EMBL" id="CAE6380817.1"/>
    </source>
</evidence>
<organism evidence="1 2">
    <name type="scientific">Rhizoctonia solani</name>
    <dbReference type="NCBI Taxonomy" id="456999"/>
    <lineage>
        <taxon>Eukaryota</taxon>
        <taxon>Fungi</taxon>
        <taxon>Dikarya</taxon>
        <taxon>Basidiomycota</taxon>
        <taxon>Agaricomycotina</taxon>
        <taxon>Agaricomycetes</taxon>
        <taxon>Cantharellales</taxon>
        <taxon>Ceratobasidiaceae</taxon>
        <taxon>Rhizoctonia</taxon>
    </lineage>
</organism>
<evidence type="ECO:0008006" key="3">
    <source>
        <dbReference type="Google" id="ProtNLM"/>
    </source>
</evidence>
<protein>
    <recommendedName>
        <fullName evidence="3">F-box domain-containing protein</fullName>
    </recommendedName>
</protein>
<sequence length="536" mass="60733">MVESYCRTNNLTAAASDRITHELAFQGAFARILTKAKASIKFCRNTSRYLVPIHTLPSEILIHILNLAGAVGHESCKEHETPYCLNRIHLQPVVFASVCVQWRTLMFQFPTFWSRIDLVHGHRAGWNIIPRAKIWAECAGLCPLDIRVAVVSCNLIEKGFVDFLNSIATRTLGSLSFILENASDVNEGTFFKLYFSNWAPGTLKKLIIEKTKHSGRYSRLIKSSNSVQQHDSESYLFVDLPDDLLEALWRPVTVLRLHGIYIDWGSQAYHGLTELSLLPSRETHESPTTSIRESQFKMILMSSPGLRVLRFGLAVAPNIGVILTQGEAIIPVQLNDLELLDLDFDRRTETSLKYILRWVAPGPKPLILLLPRSYGAIPGSDLVAHNRPDIQSFLVRAKVTELCMYIRDPALDWLFSLTPHLRTLAVWLSSSLVTSHNETQENIDSSYGTIDKIYVLASTLKLNTFCQWLSRCPPTRALVYWRCVFLDDEGKRTYQADEFIKQQKTPTVCSHIENITDEPCPIGGWRASRHGYTYSI</sequence>
<dbReference type="EMBL" id="CAJMWS010000211">
    <property type="protein sequence ID" value="CAE6380817.1"/>
    <property type="molecule type" value="Genomic_DNA"/>
</dbReference>
<proteinExistence type="predicted"/>
<gene>
    <name evidence="1" type="ORF">RDB_LOCUS33851</name>
</gene>
<dbReference type="AlphaFoldDB" id="A0A8H2WKA5"/>